<organism evidence="1 2">
    <name type="scientific">Hucho hucho</name>
    <name type="common">huchen</name>
    <dbReference type="NCBI Taxonomy" id="62062"/>
    <lineage>
        <taxon>Eukaryota</taxon>
        <taxon>Metazoa</taxon>
        <taxon>Chordata</taxon>
        <taxon>Craniata</taxon>
        <taxon>Vertebrata</taxon>
        <taxon>Euteleostomi</taxon>
        <taxon>Actinopterygii</taxon>
        <taxon>Neopterygii</taxon>
        <taxon>Teleostei</taxon>
        <taxon>Protacanthopterygii</taxon>
        <taxon>Salmoniformes</taxon>
        <taxon>Salmonidae</taxon>
        <taxon>Salmoninae</taxon>
        <taxon>Hucho</taxon>
    </lineage>
</organism>
<dbReference type="Ensembl" id="ENSHHUT00000040929.1">
    <property type="protein sequence ID" value="ENSHHUP00000039389.1"/>
    <property type="gene ID" value="ENSHHUG00000024485.1"/>
</dbReference>
<dbReference type="GeneTree" id="ENSGT00940000167373"/>
<dbReference type="AlphaFoldDB" id="A0A4W5MP53"/>
<reference evidence="2" key="1">
    <citation type="submission" date="2018-06" db="EMBL/GenBank/DDBJ databases">
        <title>Genome assembly of Danube salmon.</title>
        <authorList>
            <person name="Macqueen D.J."/>
            <person name="Gundappa M.K."/>
        </authorList>
    </citation>
    <scope>NUCLEOTIDE SEQUENCE [LARGE SCALE GENOMIC DNA]</scope>
</reference>
<protein>
    <submittedName>
        <fullName evidence="1">Uncharacterized protein</fullName>
    </submittedName>
</protein>
<reference evidence="1" key="2">
    <citation type="submission" date="2025-08" db="UniProtKB">
        <authorList>
            <consortium name="Ensembl"/>
        </authorList>
    </citation>
    <scope>IDENTIFICATION</scope>
</reference>
<dbReference type="Gene3D" id="3.30.200.20">
    <property type="entry name" value="Phosphorylase Kinase, domain 1"/>
    <property type="match status" value="1"/>
</dbReference>
<dbReference type="STRING" id="62062.ENSHHUP00000039389"/>
<sequence length="150" mass="16138">MGSLSFGVSEIFRHSVSGWFKLLDQDEGEYYNMPVPDENEPSGLDAIPPSLLPPSLRPTPVSVSVPVPVPVSVLSPSAPSVPCLATLPAGPVKPRVCLQDFNFLMVLGKGSFGKVLEHTHTCLETHCNKRNASACRHTVINVTHLPVDTL</sequence>
<proteinExistence type="predicted"/>
<accession>A0A4W5MP53</accession>
<name>A0A4W5MP53_9TELE</name>
<reference evidence="1" key="3">
    <citation type="submission" date="2025-09" db="UniProtKB">
        <authorList>
            <consortium name="Ensembl"/>
        </authorList>
    </citation>
    <scope>IDENTIFICATION</scope>
</reference>
<dbReference type="Proteomes" id="UP000314982">
    <property type="component" value="Unassembled WGS sequence"/>
</dbReference>
<evidence type="ECO:0000313" key="2">
    <source>
        <dbReference type="Proteomes" id="UP000314982"/>
    </source>
</evidence>
<keyword evidence="2" id="KW-1185">Reference proteome</keyword>
<evidence type="ECO:0000313" key="1">
    <source>
        <dbReference type="Ensembl" id="ENSHHUP00000039389.1"/>
    </source>
</evidence>